<dbReference type="InterPro" id="IPR024207">
    <property type="entry name" value="CotJB_dom"/>
</dbReference>
<proteinExistence type="predicted"/>
<dbReference type="EMBL" id="AP024169">
    <property type="protein sequence ID" value="BCN29504.1"/>
    <property type="molecule type" value="Genomic_DNA"/>
</dbReference>
<dbReference type="Pfam" id="PF12652">
    <property type="entry name" value="CotJB"/>
    <property type="match status" value="1"/>
</dbReference>
<keyword evidence="2" id="KW-0946">Virion</keyword>
<feature type="domain" description="Protein CotJB" evidence="1">
    <location>
        <begin position="6"/>
        <end position="81"/>
    </location>
</feature>
<evidence type="ECO:0000313" key="2">
    <source>
        <dbReference type="EMBL" id="BCN29504.1"/>
    </source>
</evidence>
<accession>A0A7R7EIU5</accession>
<protein>
    <submittedName>
        <fullName evidence="2">Spore coat protein CotJB</fullName>
    </submittedName>
</protein>
<dbReference type="Proteomes" id="UP000595897">
    <property type="component" value="Chromosome"/>
</dbReference>
<keyword evidence="3" id="KW-1185">Reference proteome</keyword>
<dbReference type="KEGG" id="ahb:bsdtb5_07990"/>
<organism evidence="2 3">
    <name type="scientific">Anaeromicropila herbilytica</name>
    <dbReference type="NCBI Taxonomy" id="2785025"/>
    <lineage>
        <taxon>Bacteria</taxon>
        <taxon>Bacillati</taxon>
        <taxon>Bacillota</taxon>
        <taxon>Clostridia</taxon>
        <taxon>Lachnospirales</taxon>
        <taxon>Lachnospiraceae</taxon>
        <taxon>Anaeromicropila</taxon>
    </lineage>
</organism>
<sequence>MSEQEKLLYYIHQVCFVLDDIVLYLDTHPTDERALKYYEHYNRIKMEAIHDYSMYFGPLTDDHVNVENNVWEWIVTPFPWEMEA</sequence>
<dbReference type="RefSeq" id="WP_271714776.1">
    <property type="nucleotide sequence ID" value="NZ_AP024169.1"/>
</dbReference>
<name>A0A7R7EIU5_9FIRM</name>
<reference evidence="2 3" key="1">
    <citation type="submission" date="2020-11" db="EMBL/GenBank/DDBJ databases">
        <title>Draft genome sequencing of a Lachnospiraceae strain isolated from anoxic soil subjected to BSD treatment.</title>
        <authorList>
            <person name="Uek A."/>
            <person name="Tonouchi A."/>
        </authorList>
    </citation>
    <scope>NUCLEOTIDE SEQUENCE [LARGE SCALE GENOMIC DNA]</scope>
    <source>
        <strain evidence="2 3">TB5</strain>
    </source>
</reference>
<evidence type="ECO:0000259" key="1">
    <source>
        <dbReference type="Pfam" id="PF12652"/>
    </source>
</evidence>
<dbReference type="AlphaFoldDB" id="A0A7R7EIU5"/>
<gene>
    <name evidence="2" type="ORF">bsdtb5_07990</name>
</gene>
<evidence type="ECO:0000313" key="3">
    <source>
        <dbReference type="Proteomes" id="UP000595897"/>
    </source>
</evidence>
<keyword evidence="2" id="KW-0167">Capsid protein</keyword>